<dbReference type="Proteomes" id="UP001629246">
    <property type="component" value="Unassembled WGS sequence"/>
</dbReference>
<keyword evidence="2" id="KW-0812">Transmembrane</keyword>
<protein>
    <submittedName>
        <fullName evidence="4">AsmA family protein</fullName>
    </submittedName>
</protein>
<feature type="compositionally biased region" description="Basic and acidic residues" evidence="1">
    <location>
        <begin position="379"/>
        <end position="389"/>
    </location>
</feature>
<evidence type="ECO:0000313" key="4">
    <source>
        <dbReference type="EMBL" id="MFL9925378.1"/>
    </source>
</evidence>
<keyword evidence="2" id="KW-1133">Transmembrane helix</keyword>
<dbReference type="InterPro" id="IPR007844">
    <property type="entry name" value="AsmA"/>
</dbReference>
<evidence type="ECO:0000313" key="5">
    <source>
        <dbReference type="Proteomes" id="UP001629246"/>
    </source>
</evidence>
<dbReference type="PANTHER" id="PTHR30441:SF9">
    <property type="entry name" value="ASMA FAMILY PROTEIN YHJG"/>
    <property type="match status" value="1"/>
</dbReference>
<comment type="caution">
    <text evidence="4">The sequence shown here is derived from an EMBL/GenBank/DDBJ whole genome shotgun (WGS) entry which is preliminary data.</text>
</comment>
<evidence type="ECO:0000259" key="3">
    <source>
        <dbReference type="Pfam" id="PF05170"/>
    </source>
</evidence>
<keyword evidence="2" id="KW-0472">Membrane</keyword>
<dbReference type="PANTHER" id="PTHR30441">
    <property type="entry name" value="DUF748 DOMAIN-CONTAINING PROTEIN"/>
    <property type="match status" value="1"/>
</dbReference>
<feature type="transmembrane region" description="Helical" evidence="2">
    <location>
        <begin position="12"/>
        <end position="33"/>
    </location>
</feature>
<evidence type="ECO:0000256" key="1">
    <source>
        <dbReference type="SAM" id="MobiDB-lite"/>
    </source>
</evidence>
<reference evidence="4 5" key="1">
    <citation type="journal article" date="2024" name="Chem. Sci.">
        <title>Discovery of megapolipeptins by genome mining of a Burkholderiales bacteria collection.</title>
        <authorList>
            <person name="Paulo B.S."/>
            <person name="Recchia M.J.J."/>
            <person name="Lee S."/>
            <person name="Fergusson C.H."/>
            <person name="Romanowski S.B."/>
            <person name="Hernandez A."/>
            <person name="Krull N."/>
            <person name="Liu D.Y."/>
            <person name="Cavanagh H."/>
            <person name="Bos A."/>
            <person name="Gray C.A."/>
            <person name="Murphy B.T."/>
            <person name="Linington R.G."/>
            <person name="Eustaquio A.S."/>
        </authorList>
    </citation>
    <scope>NUCLEOTIDE SEQUENCE [LARGE SCALE GENOMIC DNA]</scope>
    <source>
        <strain evidence="4 5">RL21-008-BIB-A</strain>
    </source>
</reference>
<organism evidence="4 5">
    <name type="scientific">Herbaspirillum lusitanum</name>
    <dbReference type="NCBI Taxonomy" id="213312"/>
    <lineage>
        <taxon>Bacteria</taxon>
        <taxon>Pseudomonadati</taxon>
        <taxon>Pseudomonadota</taxon>
        <taxon>Betaproteobacteria</taxon>
        <taxon>Burkholderiales</taxon>
        <taxon>Oxalobacteraceae</taxon>
        <taxon>Herbaspirillum</taxon>
    </lineage>
</organism>
<feature type="region of interest" description="Disordered" evidence="1">
    <location>
        <begin position="362"/>
        <end position="397"/>
    </location>
</feature>
<dbReference type="Pfam" id="PF05170">
    <property type="entry name" value="AsmA"/>
    <property type="match status" value="1"/>
</dbReference>
<keyword evidence="5" id="KW-1185">Reference proteome</keyword>
<dbReference type="EMBL" id="JAQQFM010000006">
    <property type="protein sequence ID" value="MFL9925378.1"/>
    <property type="molecule type" value="Genomic_DNA"/>
</dbReference>
<feature type="domain" description="AsmA" evidence="3">
    <location>
        <begin position="9"/>
        <end position="570"/>
    </location>
</feature>
<gene>
    <name evidence="4" type="ORF">PQR62_13960</name>
</gene>
<proteinExistence type="predicted"/>
<name>A0ABW9AC82_9BURK</name>
<dbReference type="InterPro" id="IPR052894">
    <property type="entry name" value="AsmA-related"/>
</dbReference>
<dbReference type="RefSeq" id="WP_408158960.1">
    <property type="nucleotide sequence ID" value="NZ_JAQQFM010000006.1"/>
</dbReference>
<accession>A0ABW9AC82</accession>
<evidence type="ECO:0000256" key="2">
    <source>
        <dbReference type="SAM" id="Phobius"/>
    </source>
</evidence>
<sequence length="687" mass="74577">MHGRLRLPLRILLWASVALLGLLLALSLFITLFDWNHLRPWFNRQSSALLQRDIRIDGDMQLSLTRGPASESAATRYLPRLRLTARDVFIGNTGWSHSGPFLARAAFVDLSFAPLSLLHKHWLITDLKVQQAQITMERSADRRKNWRFSDRKYPLWSFDIQRLEFDRAQIRYVDGVLDADLRADTTPLSNAPGAVSKNDTPEFAVKFDLSGSYRGGAVSGKGEAGQLLDLLNEQALYPVRATGTVGKARASVDGMLTNPHRLISLNLKLTLAGDSLADLYPITDVLLPATGAFDTSGQLSATRIDEDGKYWDWHYRTFAGRIGQSDIAGDARYLQRAPRPMLEATIHSERLLLNDLAPSVGAGQQAGKSGKTGANQKDGPAKRGDDKALPGKQFNPEKWGALDADVKFTAKKIERPRSFPLQDISTGIRLQDKVLTLAPLKFAMADGAVTGNLALDGRKPEIQAQLKLAARHLQIRKLFPTLESMQASFGEVNGDAALSGSGNSVARMLATANGDISAVISQGSISKFILEAAGLNVADAIFAKMFDDKQVHLNCAISDFKVEHGRADIRRFMMDTDDAVVEVSGHIDLARELLDLEVHPQTRGVRLLSLRTPLYARGSFSHPDIGAHKGPLIAKAGAAAALALVAPVAAVIPLINMGTSQASDCPAILARAQAVRAAPGNARAVPD</sequence>